<sequence length="924" mass="104332">MYAAWKHDPASVHVSWQAYFHNVENGHVPIEQAFCAPPGLAPASSSTALPAKQASEATSHIVKQLKLKQLVQAYQRWGHQFARTNPLNLDGEAPPRRRELSLEHHGLTQQDLDFQLTMNSGMFPGLASDKGTMSIREVIAACERVYCGTTGVEYMHISNQEEVEWIRDRIEGQDSVQFTVEDKKRILERLIRAAQWEKFLATKFPNDKRFGVDGGESYLPALMEAVDRSAEHGFENIQMSICHRGRLNVLHNVTKKPAESIFQEFNPKAVSPWGVPGDVKYHYGTTGDWTSRDGKKVHLAMAPNPSHLESVNPIVMGKTRGIQDRNGKDKTMMLNVHTDAAFAGQGTVYETLGLTNLPAYSTGGVLRMIILDTPVFHVNADDTEAVCSAAIIAADFKAHFNKDCLVEIMCYRRNGHNEMDQASFTQPTMYDRIASKVPILEQYEAKLLREGSVTTEEILSIKSAVWDQLSEALDKSPDYKPEAREWLIESWKGMKAPVELVNEHLPARVTAVDNQTINKVTEKLGAAVPDGFKLHRNLERILSRRQQTVQEGQHIDWATAEALAFGSLLLEGANVRATGQDVERGTFSHRHAVLHDQKTNSVYTPLSNISDSQGLFSISNSSLSENAVMGYEYGYSLADPNALVMWEAQFGDFSNNAQCIIDQYIASAEDKWLQRSGLVLSLPHGYDGQGPEHTSARLERFLQLGNEDSRYFPSPEQLSRQHQLANMQVVCMTSPANYFHVLRRQVHRDFRKPLIILFSKSLLRHPLARSSIDEFTQTPFFQPLIPEPEHGTAVVSPEEVKRVIFCSGQVYAALHKHREIHEIKDTAITRIEELHPFPWEQARQNLDEYPNTEDIVWCQEETLNGGAWAHVMSRFDAIFQHTQHHRGKKIRYSGRDPMSSVAVGFKMLHVEEEKRLLNDAFRLT</sequence>
<dbReference type="STRING" id="1392250.A0A2I2GAJ2"/>
<dbReference type="InterPro" id="IPR031717">
    <property type="entry name" value="ODO-1/KGD_C"/>
</dbReference>
<evidence type="ECO:0000256" key="4">
    <source>
        <dbReference type="ARBA" id="ARBA00023002"/>
    </source>
</evidence>
<protein>
    <recommendedName>
        <fullName evidence="7">2-oxoglutarate dehydrogenase, mitochondrial</fullName>
        <ecNumber evidence="3">1.2.4.2</ecNumber>
    </recommendedName>
    <alternativeName>
        <fullName evidence="8">2-oxoglutarate dehydrogenase complex component E1</fullName>
    </alternativeName>
</protein>
<dbReference type="EMBL" id="MSFO01000003">
    <property type="protein sequence ID" value="PLB49895.1"/>
    <property type="molecule type" value="Genomic_DNA"/>
</dbReference>
<gene>
    <name evidence="10" type="ORF">P170DRAFT_404528</name>
</gene>
<evidence type="ECO:0000256" key="7">
    <source>
        <dbReference type="ARBA" id="ARBA00040267"/>
    </source>
</evidence>
<dbReference type="GO" id="GO:0045252">
    <property type="term" value="C:oxoglutarate dehydrogenase complex"/>
    <property type="evidence" value="ECO:0007669"/>
    <property type="project" value="TreeGrafter"/>
</dbReference>
<dbReference type="Pfam" id="PF16870">
    <property type="entry name" value="OxoGdeHyase_C"/>
    <property type="match status" value="1"/>
</dbReference>
<dbReference type="Pfam" id="PF00676">
    <property type="entry name" value="E1_dh"/>
    <property type="match status" value="2"/>
</dbReference>
<dbReference type="Gene3D" id="1.10.287.1150">
    <property type="entry name" value="TPP helical domain"/>
    <property type="match status" value="1"/>
</dbReference>
<dbReference type="GeneID" id="36554233"/>
<dbReference type="InterPro" id="IPR029061">
    <property type="entry name" value="THDP-binding"/>
</dbReference>
<keyword evidence="11" id="KW-1185">Reference proteome</keyword>
<evidence type="ECO:0000256" key="5">
    <source>
        <dbReference type="ARBA" id="ARBA00023052"/>
    </source>
</evidence>
<evidence type="ECO:0000256" key="1">
    <source>
        <dbReference type="ARBA" id="ARBA00001964"/>
    </source>
</evidence>
<evidence type="ECO:0000256" key="3">
    <source>
        <dbReference type="ARBA" id="ARBA00012280"/>
    </source>
</evidence>
<dbReference type="SMART" id="SM00861">
    <property type="entry name" value="Transket_pyr"/>
    <property type="match status" value="1"/>
</dbReference>
<dbReference type="OrthoDB" id="413077at2759"/>
<dbReference type="GO" id="GO:0030976">
    <property type="term" value="F:thiamine pyrophosphate binding"/>
    <property type="evidence" value="ECO:0007669"/>
    <property type="project" value="InterPro"/>
</dbReference>
<proteinExistence type="inferred from homology"/>
<dbReference type="FunFam" id="3.40.50.12470:FF:000003">
    <property type="entry name" value="2-oxoglutarate dehydrogenase E1 component"/>
    <property type="match status" value="1"/>
</dbReference>
<evidence type="ECO:0000313" key="11">
    <source>
        <dbReference type="Proteomes" id="UP000234275"/>
    </source>
</evidence>
<dbReference type="VEuPathDB" id="FungiDB:P170DRAFT_404528"/>
<evidence type="ECO:0000256" key="8">
    <source>
        <dbReference type="ARBA" id="ARBA00042984"/>
    </source>
</evidence>
<dbReference type="GO" id="GO:0004591">
    <property type="term" value="F:oxoglutarate dehydrogenase (succinyl-transferring) activity"/>
    <property type="evidence" value="ECO:0007669"/>
    <property type="project" value="UniProtKB-EC"/>
</dbReference>
<evidence type="ECO:0000313" key="10">
    <source>
        <dbReference type="EMBL" id="PLB49895.1"/>
    </source>
</evidence>
<dbReference type="PIRSF" id="PIRSF000157">
    <property type="entry name" value="Oxoglu_dh_E1"/>
    <property type="match status" value="1"/>
</dbReference>
<organism evidence="10 11">
    <name type="scientific">Aspergillus steynii IBT 23096</name>
    <dbReference type="NCBI Taxonomy" id="1392250"/>
    <lineage>
        <taxon>Eukaryota</taxon>
        <taxon>Fungi</taxon>
        <taxon>Dikarya</taxon>
        <taxon>Ascomycota</taxon>
        <taxon>Pezizomycotina</taxon>
        <taxon>Eurotiomycetes</taxon>
        <taxon>Eurotiomycetidae</taxon>
        <taxon>Eurotiales</taxon>
        <taxon>Aspergillaceae</taxon>
        <taxon>Aspergillus</taxon>
        <taxon>Aspergillus subgen. Circumdati</taxon>
    </lineage>
</organism>
<dbReference type="Gene3D" id="3.40.50.970">
    <property type="match status" value="2"/>
</dbReference>
<comment type="caution">
    <text evidence="10">The sequence shown here is derived from an EMBL/GenBank/DDBJ whole genome shotgun (WGS) entry which is preliminary data.</text>
</comment>
<dbReference type="InterPro" id="IPR011603">
    <property type="entry name" value="2oxoglutarate_DH_E1"/>
</dbReference>
<dbReference type="AlphaFoldDB" id="A0A2I2GAJ2"/>
<keyword evidence="5" id="KW-0786">Thiamine pyrophosphate</keyword>
<evidence type="ECO:0000259" key="9">
    <source>
        <dbReference type="SMART" id="SM00861"/>
    </source>
</evidence>
<dbReference type="Proteomes" id="UP000234275">
    <property type="component" value="Unassembled WGS sequence"/>
</dbReference>
<dbReference type="Pfam" id="PF02779">
    <property type="entry name" value="Transket_pyr"/>
    <property type="match status" value="1"/>
</dbReference>
<name>A0A2I2GAJ2_9EURO</name>
<dbReference type="Gene3D" id="3.40.50.12470">
    <property type="match status" value="1"/>
</dbReference>
<evidence type="ECO:0000256" key="2">
    <source>
        <dbReference type="ARBA" id="ARBA00006936"/>
    </source>
</evidence>
<dbReference type="InterPro" id="IPR032106">
    <property type="entry name" value="2-oxogl_dehyd_N"/>
</dbReference>
<dbReference type="EC" id="1.2.4.2" evidence="3"/>
<dbReference type="RefSeq" id="XP_024705197.1">
    <property type="nucleotide sequence ID" value="XM_024846534.1"/>
</dbReference>
<dbReference type="PANTHER" id="PTHR23152">
    <property type="entry name" value="2-OXOGLUTARATE DEHYDROGENASE"/>
    <property type="match status" value="1"/>
</dbReference>
<dbReference type="InterPro" id="IPR005475">
    <property type="entry name" value="Transketolase-like_Pyr-bd"/>
</dbReference>
<feature type="domain" description="Transketolase-like pyrimidine-binding" evidence="9">
    <location>
        <begin position="555"/>
        <end position="765"/>
    </location>
</feature>
<comment type="cofactor">
    <cofactor evidence="1">
        <name>thiamine diphosphate</name>
        <dbReference type="ChEBI" id="CHEBI:58937"/>
    </cofactor>
</comment>
<dbReference type="PANTHER" id="PTHR23152:SF4">
    <property type="entry name" value="2-OXOADIPATE DEHYDROGENASE COMPLEX COMPONENT E1"/>
    <property type="match status" value="1"/>
</dbReference>
<comment type="similarity">
    <text evidence="2">Belongs to the alpha-ketoglutarate dehydrogenase family.</text>
</comment>
<dbReference type="InterPro" id="IPR042179">
    <property type="entry name" value="KGD_C_sf"/>
</dbReference>
<comment type="function">
    <text evidence="6">The 2-oxoglutarate dehydrogenase complex catalyzes the overall conversion of 2-oxoglutarate to succinyl-CoA and CO(2). It contains multiple copies of three enzymatic components: 2-oxoglutarate dehydrogenase (E1), dihydrolipoamide succinyltransferase (E2) and lipoamide dehydrogenase (E3).</text>
</comment>
<keyword evidence="4" id="KW-0560">Oxidoreductase</keyword>
<accession>A0A2I2GAJ2</accession>
<dbReference type="SUPFAM" id="SSF52518">
    <property type="entry name" value="Thiamin diphosphate-binding fold (THDP-binding)"/>
    <property type="match status" value="2"/>
</dbReference>
<reference evidence="10 11" key="1">
    <citation type="submission" date="2016-12" db="EMBL/GenBank/DDBJ databases">
        <title>The genomes of Aspergillus section Nigri reveals drivers in fungal speciation.</title>
        <authorList>
            <consortium name="DOE Joint Genome Institute"/>
            <person name="Vesth T.C."/>
            <person name="Nybo J."/>
            <person name="Theobald S."/>
            <person name="Brandl J."/>
            <person name="Frisvad J.C."/>
            <person name="Nielsen K.F."/>
            <person name="Lyhne E.K."/>
            <person name="Kogle M.E."/>
            <person name="Kuo A."/>
            <person name="Riley R."/>
            <person name="Clum A."/>
            <person name="Nolan M."/>
            <person name="Lipzen A."/>
            <person name="Salamov A."/>
            <person name="Henrissat B."/>
            <person name="Wiebenga A."/>
            <person name="De Vries R.P."/>
            <person name="Grigoriev I.V."/>
            <person name="Mortensen U.H."/>
            <person name="Andersen M.R."/>
            <person name="Baker S.E."/>
        </authorList>
    </citation>
    <scope>NUCLEOTIDE SEQUENCE [LARGE SCALE GENOMIC DNA]</scope>
    <source>
        <strain evidence="10 11">IBT 23096</strain>
    </source>
</reference>
<dbReference type="Gene3D" id="3.40.50.11610">
    <property type="entry name" value="Multifunctional 2-oxoglutarate metabolism enzyme, C-terminal domain"/>
    <property type="match status" value="1"/>
</dbReference>
<dbReference type="Pfam" id="PF16078">
    <property type="entry name" value="2-oxogl_dehyd_N"/>
    <property type="match status" value="1"/>
</dbReference>
<dbReference type="GO" id="GO:0006099">
    <property type="term" value="P:tricarboxylic acid cycle"/>
    <property type="evidence" value="ECO:0007669"/>
    <property type="project" value="TreeGrafter"/>
</dbReference>
<evidence type="ECO:0000256" key="6">
    <source>
        <dbReference type="ARBA" id="ARBA00037426"/>
    </source>
</evidence>
<dbReference type="GO" id="GO:0005739">
    <property type="term" value="C:mitochondrion"/>
    <property type="evidence" value="ECO:0007669"/>
    <property type="project" value="TreeGrafter"/>
</dbReference>
<dbReference type="InterPro" id="IPR001017">
    <property type="entry name" value="DH_E1"/>
</dbReference>